<accession>A0A0G4FAF8</accession>
<dbReference type="SUPFAM" id="SSF53686">
    <property type="entry name" value="Tryptophan synthase beta subunit-like PLP-dependent enzymes"/>
    <property type="match status" value="1"/>
</dbReference>
<evidence type="ECO:0000256" key="2">
    <source>
        <dbReference type="ARBA" id="ARBA00008639"/>
    </source>
</evidence>
<dbReference type="GO" id="GO:0019148">
    <property type="term" value="F:D-cysteine desulfhydrase activity"/>
    <property type="evidence" value="ECO:0007669"/>
    <property type="project" value="TreeGrafter"/>
</dbReference>
<dbReference type="OrthoDB" id="10266364at2759"/>
<evidence type="ECO:0000256" key="5">
    <source>
        <dbReference type="PIRSR" id="PIRSR006278-2"/>
    </source>
</evidence>
<keyword evidence="3 5" id="KW-0663">Pyridoxal phosphate</keyword>
<feature type="active site" description="Nucleophile" evidence="4">
    <location>
        <position position="91"/>
    </location>
</feature>
<dbReference type="STRING" id="1169540.A0A0G4FAF8"/>
<dbReference type="OMA" id="ERYHAGT"/>
<gene>
    <name evidence="7" type="ORF">Vbra_14832</name>
</gene>
<dbReference type="InterPro" id="IPR001926">
    <property type="entry name" value="TrpB-like_PALP"/>
</dbReference>
<dbReference type="InterPro" id="IPR027278">
    <property type="entry name" value="ACCD_DCysDesulf"/>
</dbReference>
<evidence type="ECO:0000259" key="6">
    <source>
        <dbReference type="Pfam" id="PF00291"/>
    </source>
</evidence>
<dbReference type="EMBL" id="CDMY01000396">
    <property type="protein sequence ID" value="CEM09880.1"/>
    <property type="molecule type" value="Genomic_DNA"/>
</dbReference>
<evidence type="ECO:0000256" key="3">
    <source>
        <dbReference type="ARBA" id="ARBA00022898"/>
    </source>
</evidence>
<dbReference type="PANTHER" id="PTHR43780">
    <property type="entry name" value="1-AMINOCYCLOPROPANE-1-CARBOXYLATE DEAMINASE-RELATED"/>
    <property type="match status" value="1"/>
</dbReference>
<dbReference type="Proteomes" id="UP000041254">
    <property type="component" value="Unassembled WGS sequence"/>
</dbReference>
<evidence type="ECO:0000256" key="4">
    <source>
        <dbReference type="PIRSR" id="PIRSR006278-1"/>
    </source>
</evidence>
<dbReference type="NCBIfam" id="TIGR01275">
    <property type="entry name" value="ACC_deam_rel"/>
    <property type="match status" value="1"/>
</dbReference>
<proteinExistence type="inferred from homology"/>
<protein>
    <recommendedName>
        <fullName evidence="6">Tryptophan synthase beta chain-like PALP domain-containing protein</fullName>
    </recommendedName>
</protein>
<dbReference type="AlphaFoldDB" id="A0A0G4FAF8"/>
<name>A0A0G4FAF8_VITBC</name>
<dbReference type="Gene3D" id="3.40.50.1100">
    <property type="match status" value="2"/>
</dbReference>
<dbReference type="Pfam" id="PF00291">
    <property type="entry name" value="PALP"/>
    <property type="match status" value="1"/>
</dbReference>
<dbReference type="InterPro" id="IPR005966">
    <property type="entry name" value="D-Cys_desShydrase"/>
</dbReference>
<comment type="similarity">
    <text evidence="2">Belongs to the ACC deaminase/D-cysteine desulfhydrase family.</text>
</comment>
<dbReference type="VEuPathDB" id="CryptoDB:Vbra_14832"/>
<organism evidence="7 8">
    <name type="scientific">Vitrella brassicaformis (strain CCMP3155)</name>
    <dbReference type="NCBI Taxonomy" id="1169540"/>
    <lineage>
        <taxon>Eukaryota</taxon>
        <taxon>Sar</taxon>
        <taxon>Alveolata</taxon>
        <taxon>Colpodellida</taxon>
        <taxon>Vitrellaceae</taxon>
        <taxon>Vitrella</taxon>
    </lineage>
</organism>
<sequence length="385" mass="41851">MPPALHPYKPPSWAAHLTPPKLRTALAIGAPTPITPWSVPGLPAGVELWIKRDDFTGVELSGNKVRKLEFLMADAVDRGHDSVVTIGGIQSNHCRATAVAARMFGLEPHLILRIPEKTHTDTDKPSAGLTGNLLVDRLMDSRLWLVSKAEYRHHGSEKLLDMVVSQLRQQGKNPYKIPVGGSNALGTWGYIEMVRELEQQLAADPLGITDIVIACGSGGSLAGTALGCHLSPQMGDVRVHGICVCDNEGYFFNHIDTKIYPGMGHVDGPMSRSLVSLVEAAGLGYGISRPEELDTIATVAKATGVILDPVYSGKAVHALLRCLREEPRRFRGSRILFVHTGGLLGMYEKAPQLERLLPEEHSTHYLLPIAETKNHGTDKERTSSN</sequence>
<dbReference type="PIRSF" id="PIRSF006278">
    <property type="entry name" value="ACCD_DCysDesulf"/>
    <property type="match status" value="1"/>
</dbReference>
<evidence type="ECO:0000256" key="1">
    <source>
        <dbReference type="ARBA" id="ARBA00001933"/>
    </source>
</evidence>
<comment type="cofactor">
    <cofactor evidence="1">
        <name>pyridoxal 5'-phosphate</name>
        <dbReference type="ChEBI" id="CHEBI:597326"/>
    </cofactor>
</comment>
<evidence type="ECO:0000313" key="8">
    <source>
        <dbReference type="Proteomes" id="UP000041254"/>
    </source>
</evidence>
<keyword evidence="8" id="KW-1185">Reference proteome</keyword>
<reference evidence="7" key="1">
    <citation type="submission" date="2014-11" db="EMBL/GenBank/DDBJ databases">
        <authorList>
            <person name="Zhu J."/>
            <person name="Qi W."/>
            <person name="Song R."/>
        </authorList>
    </citation>
    <scope>NUCLEOTIDE SEQUENCE [LARGE SCALE GENOMIC DNA]</scope>
</reference>
<dbReference type="InterPro" id="IPR036052">
    <property type="entry name" value="TrpB-like_PALP_sf"/>
</dbReference>
<dbReference type="PANTHER" id="PTHR43780:SF2">
    <property type="entry name" value="1-AMINOCYCLOPROPANE-1-CARBOXYLATE DEAMINASE-RELATED"/>
    <property type="match status" value="1"/>
</dbReference>
<feature type="modified residue" description="N6-(pyridoxal phosphate)lysine" evidence="5">
    <location>
        <position position="64"/>
    </location>
</feature>
<evidence type="ECO:0000313" key="7">
    <source>
        <dbReference type="EMBL" id="CEM09880.1"/>
    </source>
</evidence>
<feature type="domain" description="Tryptophan synthase beta chain-like PALP" evidence="6">
    <location>
        <begin position="30"/>
        <end position="341"/>
    </location>
</feature>
<dbReference type="InParanoid" id="A0A0G4FAF8"/>